<gene>
    <name evidence="1" type="ORF">JF290_07185</name>
</gene>
<evidence type="ECO:0000313" key="2">
    <source>
        <dbReference type="Proteomes" id="UP000619079"/>
    </source>
</evidence>
<dbReference type="RefSeq" id="WP_199024164.1">
    <property type="nucleotide sequence ID" value="NZ_JAELVR010000004.1"/>
</dbReference>
<sequence length="60" mass="6835">MPSWDARVIDRATAAESVDFWDTFKGGTAWNWIEVTEVSYYLQGQLVALRPACDASLRRL</sequence>
<organism evidence="1 2">
    <name type="scientific">Sedimentitalea arenosa</name>
    <dbReference type="NCBI Taxonomy" id="2798803"/>
    <lineage>
        <taxon>Bacteria</taxon>
        <taxon>Pseudomonadati</taxon>
        <taxon>Pseudomonadota</taxon>
        <taxon>Alphaproteobacteria</taxon>
        <taxon>Rhodobacterales</taxon>
        <taxon>Paracoccaceae</taxon>
        <taxon>Sedimentitalea</taxon>
    </lineage>
</organism>
<comment type="caution">
    <text evidence="1">The sequence shown here is derived from an EMBL/GenBank/DDBJ whole genome shotgun (WGS) entry which is preliminary data.</text>
</comment>
<dbReference type="Proteomes" id="UP000619079">
    <property type="component" value="Unassembled WGS sequence"/>
</dbReference>
<keyword evidence="2" id="KW-1185">Reference proteome</keyword>
<dbReference type="AlphaFoldDB" id="A0A8J7LQV7"/>
<evidence type="ECO:0000313" key="1">
    <source>
        <dbReference type="EMBL" id="MBJ6371308.1"/>
    </source>
</evidence>
<name>A0A8J7LQV7_9RHOB</name>
<dbReference type="EMBL" id="JAELVR010000004">
    <property type="protein sequence ID" value="MBJ6371308.1"/>
    <property type="molecule type" value="Genomic_DNA"/>
</dbReference>
<reference evidence="1" key="1">
    <citation type="submission" date="2020-12" db="EMBL/GenBank/DDBJ databases">
        <title>Sedimentitalea sp. nov., isolated from sand in Incheon.</title>
        <authorList>
            <person name="Kim W."/>
        </authorList>
    </citation>
    <scope>NUCLEOTIDE SEQUENCE</scope>
    <source>
        <strain evidence="1">CAU 1593</strain>
    </source>
</reference>
<accession>A0A8J7LQV7</accession>
<protein>
    <submittedName>
        <fullName evidence="1">Uncharacterized protein</fullName>
    </submittedName>
</protein>
<proteinExistence type="predicted"/>